<feature type="region of interest" description="Disordered" evidence="3">
    <location>
        <begin position="22"/>
        <end position="46"/>
    </location>
</feature>
<sequence length="161" mass="17516">MKKTLSVVMLTLLPGLAMAAGEHGGHQGHDMASMNQKMHGVGQPGKAADVGRTIEVVMGDNMRFSPARIEVKKGETVRLFVKNEGKLAHELVVGDIESLREHAEMMRQMPDMKHAEPNMVSLQPGQRGGLVWKFDQSGTVDFACLLPGHMDAGMQGQVEVM</sequence>
<dbReference type="PANTHER" id="PTHR38439:SF3">
    <property type="entry name" value="COPPER-RESISTANT CUPROPROTEIN COPI"/>
    <property type="match status" value="1"/>
</dbReference>
<gene>
    <name evidence="6" type="ORF">C7H85_07365</name>
</gene>
<protein>
    <submittedName>
        <fullName evidence="6">Copper-binding protein</fullName>
    </submittedName>
</protein>
<dbReference type="InterPro" id="IPR008972">
    <property type="entry name" value="Cupredoxin"/>
</dbReference>
<keyword evidence="2" id="KW-0186">Copper</keyword>
<proteinExistence type="predicted"/>
<accession>A0A2P7R896</accession>
<dbReference type="RefSeq" id="WP_106729062.1">
    <property type="nucleotide sequence ID" value="NZ_PXYG01000002.1"/>
</dbReference>
<evidence type="ECO:0000313" key="6">
    <source>
        <dbReference type="EMBL" id="PSJ46447.1"/>
    </source>
</evidence>
<dbReference type="InterPro" id="IPR000923">
    <property type="entry name" value="BlueCu_1"/>
</dbReference>
<dbReference type="SUPFAM" id="SSF49503">
    <property type="entry name" value="Cupredoxins"/>
    <property type="match status" value="1"/>
</dbReference>
<feature type="domain" description="Blue (type 1) copper" evidence="5">
    <location>
        <begin position="58"/>
        <end position="160"/>
    </location>
</feature>
<organism evidence="6 7">
    <name type="scientific">Zobellella endophytica</name>
    <dbReference type="NCBI Taxonomy" id="2116700"/>
    <lineage>
        <taxon>Bacteria</taxon>
        <taxon>Pseudomonadati</taxon>
        <taxon>Pseudomonadota</taxon>
        <taxon>Gammaproteobacteria</taxon>
        <taxon>Aeromonadales</taxon>
        <taxon>Aeromonadaceae</taxon>
        <taxon>Zobellella</taxon>
    </lineage>
</organism>
<evidence type="ECO:0000256" key="1">
    <source>
        <dbReference type="ARBA" id="ARBA00022723"/>
    </source>
</evidence>
<evidence type="ECO:0000256" key="3">
    <source>
        <dbReference type="SAM" id="MobiDB-lite"/>
    </source>
</evidence>
<evidence type="ECO:0000256" key="4">
    <source>
        <dbReference type="SAM" id="SignalP"/>
    </source>
</evidence>
<comment type="caution">
    <text evidence="6">The sequence shown here is derived from an EMBL/GenBank/DDBJ whole genome shotgun (WGS) entry which is preliminary data.</text>
</comment>
<dbReference type="Proteomes" id="UP000240243">
    <property type="component" value="Unassembled WGS sequence"/>
</dbReference>
<dbReference type="AlphaFoldDB" id="A0A2P7R896"/>
<keyword evidence="1" id="KW-0479">Metal-binding</keyword>
<dbReference type="InterPro" id="IPR050845">
    <property type="entry name" value="Cu-binding_ET"/>
</dbReference>
<dbReference type="Pfam" id="PF00127">
    <property type="entry name" value="Copper-bind"/>
    <property type="match status" value="1"/>
</dbReference>
<dbReference type="EMBL" id="PXYG01000002">
    <property type="protein sequence ID" value="PSJ46447.1"/>
    <property type="molecule type" value="Genomic_DNA"/>
</dbReference>
<reference evidence="6 7" key="1">
    <citation type="submission" date="2018-03" db="EMBL/GenBank/DDBJ databases">
        <title>The draft genome of Zobellella sp. 59N8.</title>
        <authorList>
            <person name="Liu L."/>
            <person name="Li L."/>
            <person name="Zhang X."/>
            <person name="Liang L."/>
            <person name="Wang T."/>
        </authorList>
    </citation>
    <scope>NUCLEOTIDE SEQUENCE [LARGE SCALE GENOMIC DNA]</scope>
    <source>
        <strain evidence="6 7">59N8</strain>
    </source>
</reference>
<evidence type="ECO:0000313" key="7">
    <source>
        <dbReference type="Proteomes" id="UP000240243"/>
    </source>
</evidence>
<dbReference type="PANTHER" id="PTHR38439">
    <property type="entry name" value="AURACYANIN-B"/>
    <property type="match status" value="1"/>
</dbReference>
<keyword evidence="4" id="KW-0732">Signal</keyword>
<feature type="signal peptide" evidence="4">
    <location>
        <begin position="1"/>
        <end position="19"/>
    </location>
</feature>
<feature type="chain" id="PRO_5015116712" evidence="4">
    <location>
        <begin position="20"/>
        <end position="161"/>
    </location>
</feature>
<evidence type="ECO:0000256" key="2">
    <source>
        <dbReference type="ARBA" id="ARBA00023008"/>
    </source>
</evidence>
<dbReference type="CDD" id="cd04211">
    <property type="entry name" value="Cupredoxin_like_2"/>
    <property type="match status" value="1"/>
</dbReference>
<dbReference type="Gene3D" id="2.60.40.420">
    <property type="entry name" value="Cupredoxins - blue copper proteins"/>
    <property type="match status" value="1"/>
</dbReference>
<dbReference type="GO" id="GO:0005507">
    <property type="term" value="F:copper ion binding"/>
    <property type="evidence" value="ECO:0007669"/>
    <property type="project" value="InterPro"/>
</dbReference>
<dbReference type="OrthoDB" id="9816061at2"/>
<dbReference type="GO" id="GO:0009055">
    <property type="term" value="F:electron transfer activity"/>
    <property type="evidence" value="ECO:0007669"/>
    <property type="project" value="InterPro"/>
</dbReference>
<evidence type="ECO:0000259" key="5">
    <source>
        <dbReference type="Pfam" id="PF00127"/>
    </source>
</evidence>
<name>A0A2P7R896_9GAMM</name>
<keyword evidence="7" id="KW-1185">Reference proteome</keyword>